<dbReference type="InterPro" id="IPR016186">
    <property type="entry name" value="C-type_lectin-like/link_sf"/>
</dbReference>
<dbReference type="Gene3D" id="3.10.100.10">
    <property type="entry name" value="Mannose-Binding Protein A, subunit A"/>
    <property type="match status" value="1"/>
</dbReference>
<accession>A0AA36JT59</accession>
<organism evidence="1 2">
    <name type="scientific">Effrenium voratum</name>
    <dbReference type="NCBI Taxonomy" id="2562239"/>
    <lineage>
        <taxon>Eukaryota</taxon>
        <taxon>Sar</taxon>
        <taxon>Alveolata</taxon>
        <taxon>Dinophyceae</taxon>
        <taxon>Suessiales</taxon>
        <taxon>Symbiodiniaceae</taxon>
        <taxon>Effrenium</taxon>
    </lineage>
</organism>
<dbReference type="InterPro" id="IPR016187">
    <property type="entry name" value="CTDL_fold"/>
</dbReference>
<dbReference type="Proteomes" id="UP001178507">
    <property type="component" value="Unassembled WGS sequence"/>
</dbReference>
<dbReference type="AlphaFoldDB" id="A0AA36JT59"/>
<dbReference type="EMBL" id="CAUJNA010003874">
    <property type="protein sequence ID" value="CAJ1411420.1"/>
    <property type="molecule type" value="Genomic_DNA"/>
</dbReference>
<protein>
    <submittedName>
        <fullName evidence="1">Uncharacterized protein</fullName>
    </submittedName>
</protein>
<reference evidence="1" key="1">
    <citation type="submission" date="2023-08" db="EMBL/GenBank/DDBJ databases">
        <authorList>
            <person name="Chen Y."/>
            <person name="Shah S."/>
            <person name="Dougan E. K."/>
            <person name="Thang M."/>
            <person name="Chan C."/>
        </authorList>
    </citation>
    <scope>NUCLEOTIDE SEQUENCE</scope>
</reference>
<evidence type="ECO:0000313" key="1">
    <source>
        <dbReference type="EMBL" id="CAJ1411420.1"/>
    </source>
</evidence>
<gene>
    <name evidence="1" type="ORF">EVOR1521_LOCUS32003</name>
</gene>
<evidence type="ECO:0000313" key="2">
    <source>
        <dbReference type="Proteomes" id="UP001178507"/>
    </source>
</evidence>
<dbReference type="SUPFAM" id="SSF56436">
    <property type="entry name" value="C-type lectin-like"/>
    <property type="match status" value="1"/>
</dbReference>
<sequence>MQGPGLFARQLRVHPGALPGSVRCGARPWLTAALRGRFRRYSGGRFVHCTMPARLRTFSTIIAVPRGCPVARDLHLCCQILPDPSRHCQRRQRRCLPGGGGGGHGVGAEMFRSLRQEDGVHEVRLFGNSDCTGLALAADLEAFPAATIAEHGIDKAFDHDIRSGWHSECPEHPDPSKYFIKFKANAGLKCIKVSQSSTAGCKTIKVFKNQTEVSATGGLLRLHLVPEVVFEERKTWELKCLKHFDEANDGKGCRWQVNEVEAFYNGECTHAAPVASISGKPKDGDINKAFDADLGTKWTPSCAELPNQYAISFQASADLQCIKISQVPNVGCRTISVVRDGVEVARMRGLMKTKEPEPVLKIFKVALATGAKASHHFVKYGGQQCSGTGIGGISGQPGDAVSCLSKCLDTPSCVAFVIVHTGKHAGKCFFRSDLQLAVGAEEYTGDKRDCYIRQKVFAGAAAVMAIPSSGVCTTQCAPGYGPSVPSLSCSVGSLQPADFECKPEPCKAPEVANAASSGSCKEGANVLSGSTCTPQCSEGYLPSLDSLACHAGSLTPATFVCSGPCTPPTASKLLSYSCRELEDDPTGKIPHGSACTPICELGYVPAPSTLNCNNGNFDQAVKCQHDKPAEAKGQQIQFGWSGDPHYRGFNVRGRGGDADVYPGCHWVLKMECPNIPNWIWVQGLYGPRKPAVTMGMGFGGHFLRKNVLTIQAAREDDAKCWNVRWNGMDVTDPKSGWKQDKAQANSYEFDLDGGTGADDNMIDDVNWPSCNSVSAGLGYGLKYSASRNSWDREDNIGVSGQFYQDKYANQNLESFFCLNGKVEGESRTLDGETGGTGQLFVPVELDFFATPQTAIAAKLEELSEPAEMKKRHNQPTASPRGTKLTMGLLEDQELGLSEDGTMITTRTGTTTALQCTGEVLKKAHESCDALAKDKQEGEDDHDNDVKKAMLQSCIYDVCVTALKGFGKTYKEDEELYDEESALRHRMNFTMVGQGKACEEGHKKTTEVNDITLSEREKERLAAAKGNCTGPCEICMPGVRKYLVGSTVRHNETLQSCEAQRLAMPKTEADQKRLHTQQKKRSQTAKGWLGGHFHDGGWQWDDDTELKDTFVEDGQEGDYLCMDRGSGSLVNCNHNNGTLHDGLCEVQFHYPGMDEPVEEEVMTG</sequence>
<name>A0AA36JT59_9DINO</name>
<dbReference type="CDD" id="cd00037">
    <property type="entry name" value="CLECT"/>
    <property type="match status" value="1"/>
</dbReference>
<comment type="caution">
    <text evidence="1">The sequence shown here is derived from an EMBL/GenBank/DDBJ whole genome shotgun (WGS) entry which is preliminary data.</text>
</comment>
<proteinExistence type="predicted"/>
<keyword evidence="2" id="KW-1185">Reference proteome</keyword>